<dbReference type="Proteomes" id="UP000680670">
    <property type="component" value="Unassembled WGS sequence"/>
</dbReference>
<gene>
    <name evidence="1" type="ORF">J6TS1_50030</name>
</gene>
<keyword evidence="2" id="KW-1185">Reference proteome</keyword>
<accession>A0ABQ4L4E8</accession>
<evidence type="ECO:0000313" key="2">
    <source>
        <dbReference type="Proteomes" id="UP000680670"/>
    </source>
</evidence>
<evidence type="ECO:0000313" key="1">
    <source>
        <dbReference type="EMBL" id="GIN99133.1"/>
    </source>
</evidence>
<comment type="caution">
    <text evidence="1">The sequence shown here is derived from an EMBL/GenBank/DDBJ whole genome shotgun (WGS) entry which is preliminary data.</text>
</comment>
<dbReference type="EMBL" id="BORJ01000020">
    <property type="protein sequence ID" value="GIN99133.1"/>
    <property type="molecule type" value="Genomic_DNA"/>
</dbReference>
<evidence type="ECO:0008006" key="3">
    <source>
        <dbReference type="Google" id="ProtNLM"/>
    </source>
</evidence>
<sequence length="274" mass="32717">MQLEFINQILNGIKDMYHQIPENLKPVVFTVIGAFFGACFAQFFSHRLTLKREKEKDFRINYQKLFAPILLKLYFYLDVATAFRKGHDITEDANEEAILKGIIDHVGQNLMYASPRIITAYHDVKKYDVYEDFKGKAVEEASLKLIEDLLFELTKHKGFDKNTEKTIRTYRTLYLIWRILSIRYSYNTAVEIMQWKHYFDYRKLGKKRIYGKILKLQMTNKIQNAMTWFCLRILRKKKVVGYLSNNDFISKLSRYVTHKDNMRDYLTTYESITQ</sequence>
<proteinExistence type="predicted"/>
<name>A0ABQ4L4E8_SIMTE</name>
<organism evidence="1 2">
    <name type="scientific">Siminovitchia terrae</name>
    <name type="common">Bacillus terrae</name>
    <dbReference type="NCBI Taxonomy" id="1914933"/>
    <lineage>
        <taxon>Bacteria</taxon>
        <taxon>Bacillati</taxon>
        <taxon>Bacillota</taxon>
        <taxon>Bacilli</taxon>
        <taxon>Bacillales</taxon>
        <taxon>Bacillaceae</taxon>
        <taxon>Siminovitchia</taxon>
    </lineage>
</organism>
<reference evidence="1 2" key="1">
    <citation type="submission" date="2021-03" db="EMBL/GenBank/DDBJ databases">
        <title>Antimicrobial resistance genes in bacteria isolated from Japanese honey, and their potential for conferring macrolide and lincosamide resistance in the American foulbrood pathogen Paenibacillus larvae.</title>
        <authorList>
            <person name="Okamoto M."/>
            <person name="Kumagai M."/>
            <person name="Kanamori H."/>
            <person name="Takamatsu D."/>
        </authorList>
    </citation>
    <scope>NUCLEOTIDE SEQUENCE [LARGE SCALE GENOMIC DNA]</scope>
    <source>
        <strain evidence="1 2">J6TS1</strain>
    </source>
</reference>
<protein>
    <recommendedName>
        <fullName evidence="3">Phage abortive infection protein</fullName>
    </recommendedName>
</protein>